<reference evidence="3 4" key="1">
    <citation type="submission" date="2019-03" db="EMBL/GenBank/DDBJ databases">
        <title>Whole genome sequence of Arthrobacter sp JH1-1.</title>
        <authorList>
            <person name="Trinh H.N."/>
        </authorList>
    </citation>
    <scope>NUCLEOTIDE SEQUENCE [LARGE SCALE GENOMIC DNA]</scope>
    <source>
        <strain evidence="3 4">JH1-1</strain>
    </source>
</reference>
<dbReference type="AlphaFoldDB" id="A0A4R5K5Z0"/>
<name>A0A4R5K5Z0_9MICC</name>
<keyword evidence="2" id="KW-0812">Transmembrane</keyword>
<sequence length="275" mass="27367">MTRWEMNDVDRDAIVLELMLDAGLTDVPEVAGALTGLGSFAAVPAPAPAGALAALINGAGTVGAPGLAEALPDDELAKRRRSRKHRPVVIGAAVLAAMGLGVGGVAAASGGFSKGAPEFMQSLISGWEPAWTSAPPSSVPSAPVNDAAKVATLPATPLPTVPAVAPAPSAPAVPEKAPSPKIEDAGNQSQGGTDAAGDAQQDSKQLPDPPKMAGTDLNSDSQGALKGVTDTLPKVLGKDLKAGIPQVLQGTQGSQNNGAADSQGSTLRWILGLAH</sequence>
<dbReference type="RefSeq" id="WP_133206663.1">
    <property type="nucleotide sequence ID" value="NZ_SMRU01000042.1"/>
</dbReference>
<feature type="transmembrane region" description="Helical" evidence="2">
    <location>
        <begin position="88"/>
        <end position="112"/>
    </location>
</feature>
<dbReference type="EMBL" id="SMRU01000042">
    <property type="protein sequence ID" value="TDF88898.1"/>
    <property type="molecule type" value="Genomic_DNA"/>
</dbReference>
<keyword evidence="2" id="KW-0472">Membrane</keyword>
<evidence type="ECO:0000313" key="3">
    <source>
        <dbReference type="EMBL" id="TDF88898.1"/>
    </source>
</evidence>
<dbReference type="Proteomes" id="UP000295511">
    <property type="component" value="Unassembled WGS sequence"/>
</dbReference>
<organism evidence="3 4">
    <name type="scientific">Arthrobacter terricola</name>
    <dbReference type="NCBI Taxonomy" id="2547396"/>
    <lineage>
        <taxon>Bacteria</taxon>
        <taxon>Bacillati</taxon>
        <taxon>Actinomycetota</taxon>
        <taxon>Actinomycetes</taxon>
        <taxon>Micrococcales</taxon>
        <taxon>Micrococcaceae</taxon>
        <taxon>Arthrobacter</taxon>
    </lineage>
</organism>
<feature type="region of interest" description="Disordered" evidence="1">
    <location>
        <begin position="165"/>
        <end position="226"/>
    </location>
</feature>
<evidence type="ECO:0000313" key="4">
    <source>
        <dbReference type="Proteomes" id="UP000295511"/>
    </source>
</evidence>
<protein>
    <submittedName>
        <fullName evidence="3">Uncharacterized protein</fullName>
    </submittedName>
</protein>
<dbReference type="OrthoDB" id="9858188at2"/>
<proteinExistence type="predicted"/>
<comment type="caution">
    <text evidence="3">The sequence shown here is derived from an EMBL/GenBank/DDBJ whole genome shotgun (WGS) entry which is preliminary data.</text>
</comment>
<keyword evidence="2" id="KW-1133">Transmembrane helix</keyword>
<accession>A0A4R5K5Z0</accession>
<evidence type="ECO:0000256" key="1">
    <source>
        <dbReference type="SAM" id="MobiDB-lite"/>
    </source>
</evidence>
<gene>
    <name evidence="3" type="ORF">E1809_23465</name>
</gene>
<keyword evidence="4" id="KW-1185">Reference proteome</keyword>
<evidence type="ECO:0000256" key="2">
    <source>
        <dbReference type="SAM" id="Phobius"/>
    </source>
</evidence>
<feature type="compositionally biased region" description="Low complexity" evidence="1">
    <location>
        <begin position="165"/>
        <end position="180"/>
    </location>
</feature>